<dbReference type="PIRSF" id="PIRSF500210">
    <property type="entry name" value="FBPtase"/>
    <property type="match status" value="1"/>
</dbReference>
<evidence type="ECO:0000256" key="1">
    <source>
        <dbReference type="ARBA" id="ARBA00001273"/>
    </source>
</evidence>
<dbReference type="Pfam" id="PF18913">
    <property type="entry name" value="FBPase_C"/>
    <property type="match status" value="1"/>
</dbReference>
<proteinExistence type="inferred from homology"/>
<comment type="similarity">
    <text evidence="2 12 13">Belongs to the FBPase class 1 family.</text>
</comment>
<name>A0A418R742_9BACT</name>
<feature type="binding site" evidence="12">
    <location>
        <position position="123"/>
    </location>
    <ligand>
        <name>Mg(2+)</name>
        <dbReference type="ChEBI" id="CHEBI:18420"/>
        <label>2</label>
    </ligand>
</feature>
<dbReference type="InterPro" id="IPR028343">
    <property type="entry name" value="FBPtase"/>
</dbReference>
<dbReference type="HAMAP" id="MF_01855">
    <property type="entry name" value="FBPase_class1"/>
    <property type="match status" value="1"/>
</dbReference>
<dbReference type="PANTHER" id="PTHR11556">
    <property type="entry name" value="FRUCTOSE-1,6-BISPHOSPHATASE-RELATED"/>
    <property type="match status" value="1"/>
</dbReference>
<dbReference type="CDD" id="cd00354">
    <property type="entry name" value="FBPase"/>
    <property type="match status" value="1"/>
</dbReference>
<dbReference type="PANTHER" id="PTHR11556:SF35">
    <property type="entry name" value="SEDOHEPTULOSE-1,7-BISPHOSPHATASE, CHLOROPLASTIC"/>
    <property type="match status" value="1"/>
</dbReference>
<feature type="binding site" evidence="12">
    <location>
        <position position="120"/>
    </location>
    <ligand>
        <name>Mg(2+)</name>
        <dbReference type="ChEBI" id="CHEBI:18420"/>
        <label>2</label>
    </ligand>
</feature>
<dbReference type="AlphaFoldDB" id="A0A418R742"/>
<evidence type="ECO:0000259" key="15">
    <source>
        <dbReference type="Pfam" id="PF18913"/>
    </source>
</evidence>
<dbReference type="Pfam" id="PF00316">
    <property type="entry name" value="FBPase"/>
    <property type="match status" value="1"/>
</dbReference>
<dbReference type="GO" id="GO:0030388">
    <property type="term" value="P:fructose 1,6-bisphosphate metabolic process"/>
    <property type="evidence" value="ECO:0007669"/>
    <property type="project" value="TreeGrafter"/>
</dbReference>
<protein>
    <recommendedName>
        <fullName evidence="10 12">Fructose-1,6-bisphosphatase class 1</fullName>
        <shortName evidence="12">FBPase class 1</shortName>
        <ecNumber evidence="3 12">3.1.3.11</ecNumber>
    </recommendedName>
    <alternativeName>
        <fullName evidence="11 12">D-fructose-1,6-bisphosphate 1-phosphohydrolase class 1</fullName>
    </alternativeName>
</protein>
<organism evidence="16 17">
    <name type="scientific">Hymenobacter rubripertinctus</name>
    <dbReference type="NCBI Taxonomy" id="2029981"/>
    <lineage>
        <taxon>Bacteria</taxon>
        <taxon>Pseudomonadati</taxon>
        <taxon>Bacteroidota</taxon>
        <taxon>Cytophagia</taxon>
        <taxon>Cytophagales</taxon>
        <taxon>Hymenobacteraceae</taxon>
        <taxon>Hymenobacter</taxon>
    </lineage>
</organism>
<evidence type="ECO:0000256" key="3">
    <source>
        <dbReference type="ARBA" id="ARBA00013093"/>
    </source>
</evidence>
<feature type="binding site" evidence="12">
    <location>
        <position position="216"/>
    </location>
    <ligand>
        <name>substrate</name>
    </ligand>
</feature>
<feature type="binding site" evidence="12">
    <location>
        <position position="100"/>
    </location>
    <ligand>
        <name>Mg(2+)</name>
        <dbReference type="ChEBI" id="CHEBI:18420"/>
        <label>1</label>
    </ligand>
</feature>
<keyword evidence="8 12" id="KW-0119">Carbohydrate metabolism</keyword>
<comment type="subcellular location">
    <subcellularLocation>
        <location evidence="12">Cytoplasm</location>
    </subcellularLocation>
</comment>
<dbReference type="FunFam" id="3.30.540.10:FF:000002">
    <property type="entry name" value="Fructose-1,6-bisphosphatase class 1"/>
    <property type="match status" value="1"/>
</dbReference>
<evidence type="ECO:0000256" key="13">
    <source>
        <dbReference type="RuleBase" id="RU000508"/>
    </source>
</evidence>
<feature type="binding site" evidence="12">
    <location>
        <begin position="123"/>
        <end position="126"/>
    </location>
    <ligand>
        <name>substrate</name>
    </ligand>
</feature>
<evidence type="ECO:0000256" key="12">
    <source>
        <dbReference type="HAMAP-Rule" id="MF_01855"/>
    </source>
</evidence>
<feature type="binding site" evidence="12">
    <location>
        <position position="120"/>
    </location>
    <ligand>
        <name>Mg(2+)</name>
        <dbReference type="ChEBI" id="CHEBI:18420"/>
        <label>1</label>
    </ligand>
</feature>
<evidence type="ECO:0000256" key="9">
    <source>
        <dbReference type="ARBA" id="ARBA00024331"/>
    </source>
</evidence>
<dbReference type="GO" id="GO:0005829">
    <property type="term" value="C:cytosol"/>
    <property type="evidence" value="ECO:0007669"/>
    <property type="project" value="TreeGrafter"/>
</dbReference>
<feature type="domain" description="Fructose-1-6-bisphosphatase class I N-terminal" evidence="14">
    <location>
        <begin position="14"/>
        <end position="202"/>
    </location>
</feature>
<evidence type="ECO:0000256" key="2">
    <source>
        <dbReference type="ARBA" id="ARBA00010941"/>
    </source>
</evidence>
<evidence type="ECO:0000256" key="6">
    <source>
        <dbReference type="ARBA" id="ARBA00022801"/>
    </source>
</evidence>
<evidence type="ECO:0000259" key="14">
    <source>
        <dbReference type="Pfam" id="PF00316"/>
    </source>
</evidence>
<feature type="binding site" evidence="12">
    <location>
        <position position="243"/>
    </location>
    <ligand>
        <name>substrate</name>
    </ligand>
</feature>
<comment type="subunit">
    <text evidence="12">Homotetramer.</text>
</comment>
<dbReference type="PIRSF" id="PIRSF000904">
    <property type="entry name" value="FBPtase_SBPase"/>
    <property type="match status" value="1"/>
</dbReference>
<evidence type="ECO:0000256" key="8">
    <source>
        <dbReference type="ARBA" id="ARBA00023277"/>
    </source>
</evidence>
<dbReference type="OrthoDB" id="9806756at2"/>
<dbReference type="GO" id="GO:0006000">
    <property type="term" value="P:fructose metabolic process"/>
    <property type="evidence" value="ECO:0007669"/>
    <property type="project" value="TreeGrafter"/>
</dbReference>
<dbReference type="GO" id="GO:0006094">
    <property type="term" value="P:gluconeogenesis"/>
    <property type="evidence" value="ECO:0007669"/>
    <property type="project" value="UniProtKB-UniRule"/>
</dbReference>
<dbReference type="NCBIfam" id="NF006778">
    <property type="entry name" value="PRK09293.1-1"/>
    <property type="match status" value="1"/>
</dbReference>
<dbReference type="Proteomes" id="UP000284250">
    <property type="component" value="Unassembled WGS sequence"/>
</dbReference>
<keyword evidence="17" id="KW-1185">Reference proteome</keyword>
<dbReference type="SUPFAM" id="SSF56655">
    <property type="entry name" value="Carbohydrate phosphatase"/>
    <property type="match status" value="1"/>
</dbReference>
<dbReference type="FunFam" id="3.40.190.80:FF:000001">
    <property type="entry name" value="Fructose-1,6-bisphosphatase class 1"/>
    <property type="match status" value="1"/>
</dbReference>
<comment type="catalytic activity">
    <reaction evidence="1 12">
        <text>beta-D-fructose 1,6-bisphosphate + H2O = beta-D-fructose 6-phosphate + phosphate</text>
        <dbReference type="Rhea" id="RHEA:11064"/>
        <dbReference type="ChEBI" id="CHEBI:15377"/>
        <dbReference type="ChEBI" id="CHEBI:32966"/>
        <dbReference type="ChEBI" id="CHEBI:43474"/>
        <dbReference type="ChEBI" id="CHEBI:57634"/>
        <dbReference type="EC" id="3.1.3.11"/>
    </reaction>
</comment>
<evidence type="ECO:0000256" key="4">
    <source>
        <dbReference type="ARBA" id="ARBA00022490"/>
    </source>
</evidence>
<dbReference type="Gene3D" id="3.30.540.10">
    <property type="entry name" value="Fructose-1,6-Bisphosphatase, subunit A, domain 1"/>
    <property type="match status" value="1"/>
</dbReference>
<comment type="caution">
    <text evidence="12">Lacks conserved residue(s) required for the propagation of feature annotation.</text>
</comment>
<reference evidence="16 17" key="2">
    <citation type="submission" date="2019-01" db="EMBL/GenBank/DDBJ databases">
        <title>Hymenobacter humicola sp. nov., isolated from soils in Antarctica.</title>
        <authorList>
            <person name="Sedlacek I."/>
            <person name="Holochova P."/>
            <person name="Kralova S."/>
            <person name="Pantucek R."/>
            <person name="Stankova E."/>
            <person name="Vrbovska V."/>
            <person name="Kristofova L."/>
            <person name="Svec P."/>
            <person name="Busse H.-J."/>
        </authorList>
    </citation>
    <scope>NUCLEOTIDE SEQUENCE [LARGE SCALE GENOMIC DNA]</scope>
    <source>
        <strain evidence="16 17">CCM 8852</strain>
    </source>
</reference>
<evidence type="ECO:0000256" key="11">
    <source>
        <dbReference type="ARBA" id="ARBA00081210"/>
    </source>
</evidence>
<dbReference type="RefSeq" id="WP_119654284.1">
    <property type="nucleotide sequence ID" value="NZ_JBHUOI010000002.1"/>
</dbReference>
<dbReference type="EMBL" id="QYCN01000003">
    <property type="protein sequence ID" value="RIY13400.1"/>
    <property type="molecule type" value="Genomic_DNA"/>
</dbReference>
<comment type="pathway">
    <text evidence="9">Carbohydrate biosynthesis.</text>
</comment>
<keyword evidence="7 12" id="KW-0460">Magnesium</keyword>
<dbReference type="PRINTS" id="PR00115">
    <property type="entry name" value="F16BPHPHTASE"/>
</dbReference>
<feature type="domain" description="Fructose-1-6-bisphosphatase class 1 C-terminal" evidence="15">
    <location>
        <begin position="207"/>
        <end position="330"/>
    </location>
</feature>
<evidence type="ECO:0000313" key="17">
    <source>
        <dbReference type="Proteomes" id="UP000284250"/>
    </source>
</evidence>
<dbReference type="GO" id="GO:0005986">
    <property type="term" value="P:sucrose biosynthetic process"/>
    <property type="evidence" value="ECO:0007669"/>
    <property type="project" value="TreeGrafter"/>
</dbReference>
<evidence type="ECO:0000313" key="16">
    <source>
        <dbReference type="EMBL" id="RIY13400.1"/>
    </source>
</evidence>
<dbReference type="InterPro" id="IPR044015">
    <property type="entry name" value="FBPase_C_dom"/>
</dbReference>
<feature type="binding site" evidence="12">
    <location>
        <position position="122"/>
    </location>
    <ligand>
        <name>Mg(2+)</name>
        <dbReference type="ChEBI" id="CHEBI:18420"/>
        <label>1</label>
    </ligand>
</feature>
<dbReference type="Gene3D" id="3.40.190.80">
    <property type="match status" value="1"/>
</dbReference>
<sequence length="347" mass="38089">MTNHDKLALPVGTTLDRFIMRKQEDFPYATGELSQLLRDIALAAKIVNREINRSGLIDIAGAYGNRNVQGEDQQKLDVIANIRFIRALRNGGEVCTIISEEDDEMIQTGNVQGKYVVAIDPLDGSSNIDVNVSIGTIFSIYRRVSPTGSEGTAQDCLQTGTHQVAAGYVIYGSSTMMVYTTGNGVNGFTYEPSLGEFFLSHPNIQTPPSGTVYSVNEGLSESFTEGMKGFVAHCKEQNYSARYIGSLVADFHRNLLKGGIYMYPASKKSPKGKLRLMYECNPLAFIVEQAGGKSSDGRRRTLELEPTEMHERCPVFIGSPELVNKVEEFLAADFARAAVLNGEQESR</sequence>
<accession>A0A418R742</accession>
<evidence type="ECO:0000256" key="5">
    <source>
        <dbReference type="ARBA" id="ARBA00022723"/>
    </source>
</evidence>
<feature type="binding site" evidence="12">
    <location>
        <position position="279"/>
    </location>
    <ligand>
        <name>Mg(2+)</name>
        <dbReference type="ChEBI" id="CHEBI:18420"/>
        <label>2</label>
    </ligand>
</feature>
<dbReference type="InterPro" id="IPR033391">
    <property type="entry name" value="FBPase_N"/>
</dbReference>
<dbReference type="EC" id="3.1.3.11" evidence="3 12"/>
<comment type="cofactor">
    <cofactor evidence="12">
        <name>Mg(2+)</name>
        <dbReference type="ChEBI" id="CHEBI:18420"/>
    </cofactor>
    <text evidence="12">Binds 2 magnesium ions per subunit.</text>
</comment>
<dbReference type="GO" id="GO:0000287">
    <property type="term" value="F:magnesium ion binding"/>
    <property type="evidence" value="ECO:0007669"/>
    <property type="project" value="UniProtKB-UniRule"/>
</dbReference>
<keyword evidence="4 12" id="KW-0963">Cytoplasm</keyword>
<gene>
    <name evidence="12" type="primary">fbp</name>
    <name evidence="16" type="ORF">D0T11_02895</name>
</gene>
<comment type="caution">
    <text evidence="16">The sequence shown here is derived from an EMBL/GenBank/DDBJ whole genome shotgun (WGS) entry which is preliminary data.</text>
</comment>
<evidence type="ECO:0000256" key="10">
    <source>
        <dbReference type="ARBA" id="ARBA00072069"/>
    </source>
</evidence>
<dbReference type="GO" id="GO:0042132">
    <property type="term" value="F:fructose 1,6-bisphosphate 1-phosphatase activity"/>
    <property type="evidence" value="ECO:0007669"/>
    <property type="project" value="UniProtKB-UniRule"/>
</dbReference>
<evidence type="ECO:0000256" key="7">
    <source>
        <dbReference type="ARBA" id="ARBA00022842"/>
    </source>
</evidence>
<keyword evidence="5 12" id="KW-0479">Metal-binding</keyword>
<reference evidence="16 17" key="1">
    <citation type="submission" date="2018-09" db="EMBL/GenBank/DDBJ databases">
        <authorList>
            <person name="Zeman M."/>
            <person name="Pardy F."/>
        </authorList>
    </citation>
    <scope>NUCLEOTIDE SEQUENCE [LARGE SCALE GENOMIC DNA]</scope>
    <source>
        <strain evidence="16 17">CCM 8852</strain>
    </source>
</reference>
<dbReference type="InterPro" id="IPR000146">
    <property type="entry name" value="FBPase_class-1"/>
</dbReference>
<keyword evidence="6 12" id="KW-0378">Hydrolase</keyword>
<dbReference type="GO" id="GO:0006002">
    <property type="term" value="P:fructose 6-phosphate metabolic process"/>
    <property type="evidence" value="ECO:0007669"/>
    <property type="project" value="TreeGrafter"/>
</dbReference>
<feature type="binding site" evidence="12">
    <location>
        <position position="273"/>
    </location>
    <ligand>
        <name>substrate</name>
    </ligand>
</feature>